<reference evidence="3 4" key="1">
    <citation type="journal article" date="2021" name="Sci. Rep.">
        <title>The distribution of antibiotic resistance genes in chicken gut microbiota commensals.</title>
        <authorList>
            <person name="Juricova H."/>
            <person name="Matiasovicova J."/>
            <person name="Kubasova T."/>
            <person name="Cejkova D."/>
            <person name="Rychlik I."/>
        </authorList>
    </citation>
    <scope>NUCLEOTIDE SEQUENCE [LARGE SCALE GENOMIC DNA]</scope>
    <source>
        <strain evidence="3 4">An819</strain>
    </source>
</reference>
<keyword evidence="4" id="KW-1185">Reference proteome</keyword>
<evidence type="ECO:0000313" key="3">
    <source>
        <dbReference type="EMBL" id="MBM6663116.1"/>
    </source>
</evidence>
<dbReference type="InterPro" id="IPR051045">
    <property type="entry name" value="TonB-dependent_transducer"/>
</dbReference>
<dbReference type="GO" id="GO:0055085">
    <property type="term" value="P:transmembrane transport"/>
    <property type="evidence" value="ECO:0007669"/>
    <property type="project" value="InterPro"/>
</dbReference>
<dbReference type="EMBL" id="JACJJL010000049">
    <property type="protein sequence ID" value="MBM6663116.1"/>
    <property type="molecule type" value="Genomic_DNA"/>
</dbReference>
<dbReference type="AlphaFoldDB" id="A0A939B646"/>
<dbReference type="RefSeq" id="WP_204473736.1">
    <property type="nucleotide sequence ID" value="NZ_CAWUJD010000001.1"/>
</dbReference>
<organism evidence="3 4">
    <name type="scientific">Marseilla massiliensis</name>
    <dbReference type="NCBI Taxonomy" id="1841864"/>
    <lineage>
        <taxon>Bacteria</taxon>
        <taxon>Pseudomonadati</taxon>
        <taxon>Bacteroidota</taxon>
        <taxon>Bacteroidia</taxon>
        <taxon>Bacteroidales</taxon>
        <taxon>Prevotellaceae</taxon>
        <taxon>Marseilla</taxon>
    </lineage>
</organism>
<dbReference type="Gene3D" id="3.30.1150.10">
    <property type="match status" value="2"/>
</dbReference>
<dbReference type="PANTHER" id="PTHR33446:SF2">
    <property type="entry name" value="PROTEIN TONB"/>
    <property type="match status" value="1"/>
</dbReference>
<dbReference type="PANTHER" id="PTHR33446">
    <property type="entry name" value="PROTEIN TONB-RELATED"/>
    <property type="match status" value="1"/>
</dbReference>
<comment type="caution">
    <text evidence="3">The sequence shown here is derived from an EMBL/GenBank/DDBJ whole genome shotgun (WGS) entry which is preliminary data.</text>
</comment>
<keyword evidence="1" id="KW-0732">Signal</keyword>
<sequence>MKKLLFIWLAWVVIGGLSAQNNKCADMSALLENKVWKVQLPQNKQYAMEMEFRDAGWRSVFLYDGKRKETFYSYSLCGDTIKVFESRKNYIIQELTDSTLVFQYLPDTLTIGVGPVRCMTDNSLQGQRQNENRLDSIWCAEIGWNIGVLDMSGSPIKDLSTIEPPRWAKWNYDLEKYYTSQMVYPEELLKKNQAGYSVVMFYIDTLGLPHGIYILTSKHKEFDKEVIRLTKELPHCLPCRDKDGKRMKCYYAVYVPFLPQHYRDRVKVDSIAEEEQKHCFVEWEAVSSFQNGKLCSAQNYITQRLKYDPALLGDKQQVRGIYTIRINSYGEVYDAKVVRSCGIEYWDNQVLEIIRKMPRWTPTINYYGKGEYRESVWTIPIVFKRNGSLIAHTTEKHLEVGVPVCYLNEQGDTIVPYNKYKFCQTDTIRNIGFVYEYKQDARIVCINNQGKELFYMFKHDNGPDYIREGLFRIMDENGLIGFADSLGNVVIKPQFKFAFPFKNGKAKVTFTGEGKAIFNGEHHEWVSDKWQYINKKGELLQ</sequence>
<dbReference type="GO" id="GO:0031992">
    <property type="term" value="F:energy transducer activity"/>
    <property type="evidence" value="ECO:0007669"/>
    <property type="project" value="TreeGrafter"/>
</dbReference>
<dbReference type="InterPro" id="IPR032774">
    <property type="entry name" value="WG_beta_rep"/>
</dbReference>
<evidence type="ECO:0000313" key="4">
    <source>
        <dbReference type="Proteomes" id="UP000764045"/>
    </source>
</evidence>
<dbReference type="Pfam" id="PF14903">
    <property type="entry name" value="WG_beta_rep"/>
    <property type="match status" value="1"/>
</dbReference>
<accession>A0A939B646</accession>
<dbReference type="SUPFAM" id="SSF74653">
    <property type="entry name" value="TolA/TonB C-terminal domain"/>
    <property type="match status" value="2"/>
</dbReference>
<dbReference type="Proteomes" id="UP000764045">
    <property type="component" value="Unassembled WGS sequence"/>
</dbReference>
<dbReference type="Pfam" id="PF03544">
    <property type="entry name" value="TonB_C"/>
    <property type="match status" value="1"/>
</dbReference>
<name>A0A939B646_9BACT</name>
<dbReference type="GO" id="GO:0098797">
    <property type="term" value="C:plasma membrane protein complex"/>
    <property type="evidence" value="ECO:0007669"/>
    <property type="project" value="TreeGrafter"/>
</dbReference>
<feature type="domain" description="TonB C-terminal" evidence="2">
    <location>
        <begin position="181"/>
        <end position="253"/>
    </location>
</feature>
<dbReference type="InterPro" id="IPR037682">
    <property type="entry name" value="TonB_C"/>
</dbReference>
<evidence type="ECO:0000256" key="1">
    <source>
        <dbReference type="SAM" id="SignalP"/>
    </source>
</evidence>
<feature type="chain" id="PRO_5037026820" evidence="1">
    <location>
        <begin position="20"/>
        <end position="541"/>
    </location>
</feature>
<gene>
    <name evidence="3" type="ORF">H6B30_15445</name>
</gene>
<proteinExistence type="predicted"/>
<feature type="signal peptide" evidence="1">
    <location>
        <begin position="1"/>
        <end position="19"/>
    </location>
</feature>
<evidence type="ECO:0000259" key="2">
    <source>
        <dbReference type="Pfam" id="PF03544"/>
    </source>
</evidence>
<protein>
    <submittedName>
        <fullName evidence="3">Energy transducer TonB</fullName>
    </submittedName>
</protein>